<evidence type="ECO:0000256" key="1">
    <source>
        <dbReference type="PROSITE-ProRule" id="PRU00023"/>
    </source>
</evidence>
<dbReference type="InterPro" id="IPR050657">
    <property type="entry name" value="Ankyrin_repeat_domain"/>
</dbReference>
<dbReference type="PANTHER" id="PTHR24147">
    <property type="entry name" value="ANKYRIN REPEAT DOMAIN 36-RELATED"/>
    <property type="match status" value="1"/>
</dbReference>
<reference evidence="3" key="3">
    <citation type="submission" date="2025-09" db="UniProtKB">
        <authorList>
            <consortium name="Ensembl"/>
        </authorList>
    </citation>
    <scope>IDENTIFICATION</scope>
</reference>
<sequence>MVHPDQGNPKQRENQKSRSSSSILTPPNIPGYCTQCKDLGKLYKAASVGGLEKVQHHLQYKKHDLDKRDKEHRTPLHLACANEYLDVVSLLVVKKSKLNIWDNENKSPLIKQEQCTTILLENTAESSLMDIKKNTAIHHGACGRNVPSVNKLIEHKANIEAQNKDGHTPLSLVITKNSPEMVTNLLKKGTDMNVSDNHLSYSRMALMLAVGGELIGIVNLLLQQDIYGLTAEKYAICSGYSMLMIFTHTQFRKKGSKLQ</sequence>
<keyword evidence="1" id="KW-0040">ANK repeat</keyword>
<dbReference type="PROSITE" id="PS50297">
    <property type="entry name" value="ANK_REP_REGION"/>
    <property type="match status" value="2"/>
</dbReference>
<dbReference type="Ensembl" id="ENSVURT00010031465.1">
    <property type="protein sequence ID" value="ENSVURP00010027624.1"/>
    <property type="gene ID" value="ENSVURG00010021139.1"/>
</dbReference>
<dbReference type="SMART" id="SM00248">
    <property type="entry name" value="ANK"/>
    <property type="match status" value="4"/>
</dbReference>
<dbReference type="InterPro" id="IPR036770">
    <property type="entry name" value="Ankyrin_rpt-contain_sf"/>
</dbReference>
<dbReference type="Proteomes" id="UP000314987">
    <property type="component" value="Unassembled WGS sequence"/>
</dbReference>
<dbReference type="PROSITE" id="PS50088">
    <property type="entry name" value="ANK_REPEAT"/>
    <property type="match status" value="2"/>
</dbReference>
<evidence type="ECO:0000256" key="2">
    <source>
        <dbReference type="SAM" id="MobiDB-lite"/>
    </source>
</evidence>
<dbReference type="PANTHER" id="PTHR24147:SF53">
    <property type="entry name" value="ANKYRIN REPEAT DOMAIN 26"/>
    <property type="match status" value="1"/>
</dbReference>
<reference evidence="4" key="1">
    <citation type="submission" date="2018-12" db="EMBL/GenBank/DDBJ databases">
        <authorList>
            <person name="Yazar S."/>
        </authorList>
    </citation>
    <scope>NUCLEOTIDE SEQUENCE [LARGE SCALE GENOMIC DNA]</scope>
</reference>
<proteinExistence type="predicted"/>
<evidence type="ECO:0000313" key="4">
    <source>
        <dbReference type="Proteomes" id="UP000314987"/>
    </source>
</evidence>
<organism evidence="3 4">
    <name type="scientific">Vombatus ursinus</name>
    <name type="common">Common wombat</name>
    <dbReference type="NCBI Taxonomy" id="29139"/>
    <lineage>
        <taxon>Eukaryota</taxon>
        <taxon>Metazoa</taxon>
        <taxon>Chordata</taxon>
        <taxon>Craniata</taxon>
        <taxon>Vertebrata</taxon>
        <taxon>Euteleostomi</taxon>
        <taxon>Mammalia</taxon>
        <taxon>Metatheria</taxon>
        <taxon>Diprotodontia</taxon>
        <taxon>Vombatidae</taxon>
        <taxon>Vombatus</taxon>
    </lineage>
</organism>
<dbReference type="InterPro" id="IPR002110">
    <property type="entry name" value="Ankyrin_rpt"/>
</dbReference>
<keyword evidence="4" id="KW-1185">Reference proteome</keyword>
<dbReference type="Gene3D" id="1.25.40.20">
    <property type="entry name" value="Ankyrin repeat-containing domain"/>
    <property type="match status" value="2"/>
</dbReference>
<dbReference type="STRING" id="29139.ENSVURP00010027624"/>
<dbReference type="Pfam" id="PF12796">
    <property type="entry name" value="Ank_2"/>
    <property type="match status" value="2"/>
</dbReference>
<name>A0A4X2LQN3_VOMUR</name>
<feature type="repeat" description="ANK" evidence="1">
    <location>
        <begin position="71"/>
        <end position="103"/>
    </location>
</feature>
<dbReference type="AlphaFoldDB" id="A0A4X2LQN3"/>
<protein>
    <submittedName>
        <fullName evidence="3">Uncharacterized protein</fullName>
    </submittedName>
</protein>
<dbReference type="SUPFAM" id="SSF48403">
    <property type="entry name" value="Ankyrin repeat"/>
    <property type="match status" value="1"/>
</dbReference>
<reference evidence="3" key="2">
    <citation type="submission" date="2025-08" db="UniProtKB">
        <authorList>
            <consortium name="Ensembl"/>
        </authorList>
    </citation>
    <scope>IDENTIFICATION</scope>
</reference>
<feature type="repeat" description="ANK" evidence="1">
    <location>
        <begin position="165"/>
        <end position="197"/>
    </location>
</feature>
<evidence type="ECO:0000313" key="3">
    <source>
        <dbReference type="Ensembl" id="ENSVURP00010027624.1"/>
    </source>
</evidence>
<dbReference type="GeneTree" id="ENSGT00940000163982"/>
<accession>A0A4X2LQN3</accession>
<feature type="region of interest" description="Disordered" evidence="2">
    <location>
        <begin position="1"/>
        <end position="26"/>
    </location>
</feature>
<dbReference type="OMA" id="RWRWWLK"/>